<dbReference type="InterPro" id="IPR011642">
    <property type="entry name" value="Gate_dom"/>
</dbReference>
<evidence type="ECO:0000313" key="4">
    <source>
        <dbReference type="Proteomes" id="UP000190285"/>
    </source>
</evidence>
<reference evidence="3 4" key="1">
    <citation type="submission" date="2017-02" db="EMBL/GenBank/DDBJ databases">
        <authorList>
            <person name="Peterson S.W."/>
        </authorList>
    </citation>
    <scope>NUCLEOTIDE SEQUENCE [LARGE SCALE GENOMIC DNA]</scope>
    <source>
        <strain evidence="3 4">M1</strain>
    </source>
</reference>
<accession>A0A1T5INH2</accession>
<keyword evidence="1" id="KW-0812">Transmembrane</keyword>
<dbReference type="STRING" id="36842.SAMN02194393_00573"/>
<feature type="transmembrane region" description="Helical" evidence="1">
    <location>
        <begin position="60"/>
        <end position="82"/>
    </location>
</feature>
<feature type="transmembrane region" description="Helical" evidence="1">
    <location>
        <begin position="433"/>
        <end position="455"/>
    </location>
</feature>
<feature type="transmembrane region" description="Helical" evidence="1">
    <location>
        <begin position="244"/>
        <end position="266"/>
    </location>
</feature>
<dbReference type="EMBL" id="FUZT01000001">
    <property type="protein sequence ID" value="SKC40670.1"/>
    <property type="molecule type" value="Genomic_DNA"/>
</dbReference>
<evidence type="ECO:0000256" key="1">
    <source>
        <dbReference type="SAM" id="Phobius"/>
    </source>
</evidence>
<gene>
    <name evidence="3" type="ORF">SAMN02194393_00573</name>
</gene>
<dbReference type="OrthoDB" id="1633380at2"/>
<feature type="transmembrane region" description="Helical" evidence="1">
    <location>
        <begin position="21"/>
        <end position="40"/>
    </location>
</feature>
<dbReference type="Proteomes" id="UP000190285">
    <property type="component" value="Unassembled WGS sequence"/>
</dbReference>
<feature type="transmembrane region" description="Helical" evidence="1">
    <location>
        <begin position="369"/>
        <end position="393"/>
    </location>
</feature>
<evidence type="ECO:0000313" key="3">
    <source>
        <dbReference type="EMBL" id="SKC40670.1"/>
    </source>
</evidence>
<name>A0A1T5INH2_9FIRM</name>
<dbReference type="RefSeq" id="WP_079489189.1">
    <property type="nucleotide sequence ID" value="NZ_FUZT01000001.1"/>
</dbReference>
<evidence type="ECO:0000259" key="2">
    <source>
        <dbReference type="Pfam" id="PF07670"/>
    </source>
</evidence>
<feature type="transmembrane region" description="Helical" evidence="1">
    <location>
        <begin position="135"/>
        <end position="157"/>
    </location>
</feature>
<keyword evidence="4" id="KW-1185">Reference proteome</keyword>
<feature type="transmembrane region" description="Helical" evidence="1">
    <location>
        <begin position="322"/>
        <end position="349"/>
    </location>
</feature>
<feature type="transmembrane region" description="Helical" evidence="1">
    <location>
        <begin position="102"/>
        <end position="123"/>
    </location>
</feature>
<protein>
    <submittedName>
        <fullName evidence="3">Nucleoside recognition GATE domain-containing membrane protein YjiH</fullName>
    </submittedName>
</protein>
<dbReference type="AlphaFoldDB" id="A0A1T5INH2"/>
<organism evidence="3 4">
    <name type="scientific">Maledivibacter halophilus</name>
    <dbReference type="NCBI Taxonomy" id="36842"/>
    <lineage>
        <taxon>Bacteria</taxon>
        <taxon>Bacillati</taxon>
        <taxon>Bacillota</taxon>
        <taxon>Clostridia</taxon>
        <taxon>Peptostreptococcales</taxon>
        <taxon>Caminicellaceae</taxon>
        <taxon>Maledivibacter</taxon>
    </lineage>
</organism>
<keyword evidence="1" id="KW-0472">Membrane</keyword>
<sequence length="456" mass="50165">MNVKVYKDEKVKINSKNILKFLIPSLIGIALFLLPIPYNGAISTPVGVISEWLANVSKPYSPLFVTTIIVISATISTITSLFKPKFIIENNLLKKLFVTNNFYLVFRILGAIIAVLVLNKWGAEFIYSGDTGGTMMSLVSTLVSWFFAASFLLPLLIDFGGMDYTGTILRGFVKPLFKLPGRSAIDLITSWIGNCNVGVVLTSMQYDNGYYTGREAAIIATCFSAVSLPFCLVVAALLKVDALFLQFYLTILVAGIFSVAIMARIWPLNKIPDTYHPDSGKQINEVEPKGMKKSKWALQLAVQRAQKADSLGKLIYRGAETFLSIIFSLTPLVMAWGTVSLIIATYTPIFDWLSLPFGYYLKILGVPEAFEAAPATIAGFADMFIPAILAANIASVKTRFIIGVLSLVQIIYMTEVGTLIITSDIPVKFKDLIIIFVEKTIIVLPIIVLMANIFVK</sequence>
<keyword evidence="1" id="KW-1133">Transmembrane helix</keyword>
<feature type="domain" description="Nucleoside transporter/FeoB GTPase Gate" evidence="2">
    <location>
        <begin position="141"/>
        <end position="238"/>
    </location>
</feature>
<dbReference type="Pfam" id="PF07670">
    <property type="entry name" value="Gate"/>
    <property type="match status" value="1"/>
</dbReference>
<proteinExistence type="predicted"/>
<feature type="transmembrane region" description="Helical" evidence="1">
    <location>
        <begin position="400"/>
        <end position="421"/>
    </location>
</feature>
<feature type="transmembrane region" description="Helical" evidence="1">
    <location>
        <begin position="216"/>
        <end position="238"/>
    </location>
</feature>